<dbReference type="KEGG" id="phm:PSMK_14660"/>
<keyword evidence="7" id="KW-0961">Cell wall biogenesis/degradation</keyword>
<comment type="subcellular location">
    <subcellularLocation>
        <location evidence="1 7">Cytoplasm</location>
    </subcellularLocation>
</comment>
<evidence type="ECO:0000256" key="3">
    <source>
        <dbReference type="ARBA" id="ARBA00022490"/>
    </source>
</evidence>
<comment type="catalytic activity">
    <reaction evidence="7">
        <text>UDP-N-acetyl-alpha-D-muramoyl-L-alanine + D-glutamate + ATP = UDP-N-acetyl-alpha-D-muramoyl-L-alanyl-D-glutamate + ADP + phosphate + H(+)</text>
        <dbReference type="Rhea" id="RHEA:16429"/>
        <dbReference type="ChEBI" id="CHEBI:15378"/>
        <dbReference type="ChEBI" id="CHEBI:29986"/>
        <dbReference type="ChEBI" id="CHEBI:30616"/>
        <dbReference type="ChEBI" id="CHEBI:43474"/>
        <dbReference type="ChEBI" id="CHEBI:83898"/>
        <dbReference type="ChEBI" id="CHEBI:83900"/>
        <dbReference type="ChEBI" id="CHEBI:456216"/>
        <dbReference type="EC" id="6.3.2.9"/>
    </reaction>
</comment>
<dbReference type="GO" id="GO:0008360">
    <property type="term" value="P:regulation of cell shape"/>
    <property type="evidence" value="ECO:0007669"/>
    <property type="project" value="UniProtKB-KW"/>
</dbReference>
<protein>
    <recommendedName>
        <fullName evidence="7">UDP-N-acetylmuramoylalanine--D-glutamate ligase</fullName>
        <ecNumber evidence="7">6.3.2.9</ecNumber>
    </recommendedName>
    <alternativeName>
        <fullName evidence="7">D-glutamic acid-adding enzyme</fullName>
    </alternativeName>
    <alternativeName>
        <fullName evidence="7">UDP-N-acetylmuramoyl-L-alanyl-D-glutamate synthetase</fullName>
    </alternativeName>
</protein>
<dbReference type="UniPathway" id="UPA00219"/>
<keyword evidence="7" id="KW-0131">Cell cycle</keyword>
<dbReference type="PATRIC" id="fig|1142394.8.peg.1507"/>
<dbReference type="GO" id="GO:0051301">
    <property type="term" value="P:cell division"/>
    <property type="evidence" value="ECO:0007669"/>
    <property type="project" value="UniProtKB-KW"/>
</dbReference>
<evidence type="ECO:0000256" key="1">
    <source>
        <dbReference type="ARBA" id="ARBA00004496"/>
    </source>
</evidence>
<evidence type="ECO:0000313" key="10">
    <source>
        <dbReference type="EMBL" id="BAM03625.1"/>
    </source>
</evidence>
<dbReference type="GO" id="GO:0005524">
    <property type="term" value="F:ATP binding"/>
    <property type="evidence" value="ECO:0007669"/>
    <property type="project" value="UniProtKB-UniRule"/>
</dbReference>
<comment type="pathway">
    <text evidence="2 7">Cell wall biogenesis; peptidoglycan biosynthesis.</text>
</comment>
<feature type="binding site" evidence="7">
    <location>
        <begin position="129"/>
        <end position="135"/>
    </location>
    <ligand>
        <name>ATP</name>
        <dbReference type="ChEBI" id="CHEBI:30616"/>
    </ligand>
</feature>
<keyword evidence="11" id="KW-1185">Reference proteome</keyword>
<dbReference type="InterPro" id="IPR005762">
    <property type="entry name" value="MurD"/>
</dbReference>
<dbReference type="InterPro" id="IPR036615">
    <property type="entry name" value="Mur_ligase_C_dom_sf"/>
</dbReference>
<keyword evidence="5 7" id="KW-0547">Nucleotide-binding</keyword>
<dbReference type="PANTHER" id="PTHR43692:SF1">
    <property type="entry name" value="UDP-N-ACETYLMURAMOYLALANINE--D-GLUTAMATE LIGASE"/>
    <property type="match status" value="1"/>
</dbReference>
<dbReference type="Pfam" id="PF02875">
    <property type="entry name" value="Mur_ligase_C"/>
    <property type="match status" value="1"/>
</dbReference>
<dbReference type="Pfam" id="PF08245">
    <property type="entry name" value="Mur_ligase_M"/>
    <property type="match status" value="1"/>
</dbReference>
<dbReference type="AlphaFoldDB" id="I0IED7"/>
<dbReference type="Gene3D" id="3.40.1190.10">
    <property type="entry name" value="Mur-like, catalytic domain"/>
    <property type="match status" value="1"/>
</dbReference>
<accession>I0IED7</accession>
<evidence type="ECO:0000256" key="2">
    <source>
        <dbReference type="ARBA" id="ARBA00004752"/>
    </source>
</evidence>
<organism evidence="10 11">
    <name type="scientific">Phycisphaera mikurensis (strain NBRC 102666 / KCTC 22515 / FYK2301M01)</name>
    <dbReference type="NCBI Taxonomy" id="1142394"/>
    <lineage>
        <taxon>Bacteria</taxon>
        <taxon>Pseudomonadati</taxon>
        <taxon>Planctomycetota</taxon>
        <taxon>Phycisphaerae</taxon>
        <taxon>Phycisphaerales</taxon>
        <taxon>Phycisphaeraceae</taxon>
        <taxon>Phycisphaera</taxon>
    </lineage>
</organism>
<comment type="similarity">
    <text evidence="7">Belongs to the MurCDEF family.</text>
</comment>
<dbReference type="EC" id="6.3.2.9" evidence="7"/>
<dbReference type="GO" id="GO:0008764">
    <property type="term" value="F:UDP-N-acetylmuramoylalanine-D-glutamate ligase activity"/>
    <property type="evidence" value="ECO:0007669"/>
    <property type="project" value="UniProtKB-UniRule"/>
</dbReference>
<dbReference type="HAMAP" id="MF_00639">
    <property type="entry name" value="MurD"/>
    <property type="match status" value="1"/>
</dbReference>
<evidence type="ECO:0000256" key="4">
    <source>
        <dbReference type="ARBA" id="ARBA00022598"/>
    </source>
</evidence>
<dbReference type="STRING" id="1142394.PSMK_14660"/>
<sequence>MLGRLLATGEGRRAVVLGLGRFGGGVGVVGFLAERGFSVEVVDDADRASLAASEATVRGSCSSLRLGPGSSDAAAAEIGGAALLVVNPAVKPGHPLWAAAEAAGVPVTTEIGLLVSVLPEGVDVVGITGSAGKSTTSSMAAVVSETGGGTGRVWLGGNLGGSLLSGVAAFADADTFVLELSSFMCFHLDRLGWSPGVAVLTNLSPNHLDWHGGFAAYAAAKRALFAHQQPGDRAVLPAGMETSFVRRGVEVVPVEAPPADLPLLRVPGEHNRLNAAFALAAAEPRTASKKARDARRSAALEALAGFAGLPHRLQAVPVTTGWPAGVRAFDDSKATTPEAAALALQAFEPGVVRVILGGADKGSDLAPLARSAARHAAGVYAIGRTGDAIADAAGGGPAVVRRCGTLAGAVDAIRGDARPGDVVLLSPGCASWDQFPNYEARGAAFATSL</sequence>
<feature type="domain" description="Mur ligase C-terminal" evidence="8">
    <location>
        <begin position="312"/>
        <end position="427"/>
    </location>
</feature>
<evidence type="ECO:0000259" key="8">
    <source>
        <dbReference type="Pfam" id="PF02875"/>
    </source>
</evidence>
<reference evidence="10 11" key="1">
    <citation type="submission" date="2012-02" db="EMBL/GenBank/DDBJ databases">
        <title>Complete genome sequence of Phycisphaera mikurensis NBRC 102666.</title>
        <authorList>
            <person name="Ankai A."/>
            <person name="Hosoyama A."/>
            <person name="Terui Y."/>
            <person name="Sekine M."/>
            <person name="Fukai R."/>
            <person name="Kato Y."/>
            <person name="Nakamura S."/>
            <person name="Yamada-Narita S."/>
            <person name="Kawakoshi A."/>
            <person name="Fukunaga Y."/>
            <person name="Yamazaki S."/>
            <person name="Fujita N."/>
        </authorList>
    </citation>
    <scope>NUCLEOTIDE SEQUENCE [LARGE SCALE GENOMIC DNA]</scope>
    <source>
        <strain evidence="11">NBRC 102666 / KCTC 22515 / FYK2301M01</strain>
    </source>
</reference>
<keyword evidence="7" id="KW-0132">Cell division</keyword>
<comment type="function">
    <text evidence="7">Cell wall formation. Catalyzes the addition of glutamate to the nucleotide precursor UDP-N-acetylmuramoyl-L-alanine (UMA).</text>
</comment>
<evidence type="ECO:0000313" key="11">
    <source>
        <dbReference type="Proteomes" id="UP000007881"/>
    </source>
</evidence>
<keyword evidence="7" id="KW-0133">Cell shape</keyword>
<dbReference type="eggNOG" id="COG0771">
    <property type="taxonomic scope" value="Bacteria"/>
</dbReference>
<evidence type="ECO:0000256" key="5">
    <source>
        <dbReference type="ARBA" id="ARBA00022741"/>
    </source>
</evidence>
<dbReference type="SUPFAM" id="SSF53623">
    <property type="entry name" value="MurD-like peptide ligases, catalytic domain"/>
    <property type="match status" value="1"/>
</dbReference>
<dbReference type="Gene3D" id="3.40.50.720">
    <property type="entry name" value="NAD(P)-binding Rossmann-like Domain"/>
    <property type="match status" value="1"/>
</dbReference>
<dbReference type="SUPFAM" id="SSF51984">
    <property type="entry name" value="MurCD N-terminal domain"/>
    <property type="match status" value="1"/>
</dbReference>
<dbReference type="GO" id="GO:0005737">
    <property type="term" value="C:cytoplasm"/>
    <property type="evidence" value="ECO:0007669"/>
    <property type="project" value="UniProtKB-SubCell"/>
</dbReference>
<keyword evidence="7" id="KW-0573">Peptidoglycan synthesis</keyword>
<dbReference type="Gene3D" id="3.90.190.20">
    <property type="entry name" value="Mur ligase, C-terminal domain"/>
    <property type="match status" value="1"/>
</dbReference>
<feature type="domain" description="Mur ligase central" evidence="9">
    <location>
        <begin position="127"/>
        <end position="241"/>
    </location>
</feature>
<keyword evidence="4 7" id="KW-0436">Ligase</keyword>
<keyword evidence="6 7" id="KW-0067">ATP-binding</keyword>
<gene>
    <name evidence="7 10" type="primary">murD</name>
    <name evidence="10" type="ordered locus">PSMK_14660</name>
</gene>
<dbReference type="InterPro" id="IPR013221">
    <property type="entry name" value="Mur_ligase_cen"/>
</dbReference>
<dbReference type="SUPFAM" id="SSF53244">
    <property type="entry name" value="MurD-like peptide ligases, peptide-binding domain"/>
    <property type="match status" value="1"/>
</dbReference>
<evidence type="ECO:0000259" key="9">
    <source>
        <dbReference type="Pfam" id="PF08245"/>
    </source>
</evidence>
<keyword evidence="3 7" id="KW-0963">Cytoplasm</keyword>
<name>I0IED7_PHYMF</name>
<evidence type="ECO:0000256" key="6">
    <source>
        <dbReference type="ARBA" id="ARBA00022840"/>
    </source>
</evidence>
<dbReference type="InterPro" id="IPR004101">
    <property type="entry name" value="Mur_ligase_C"/>
</dbReference>
<dbReference type="EMBL" id="AP012338">
    <property type="protein sequence ID" value="BAM03625.1"/>
    <property type="molecule type" value="Genomic_DNA"/>
</dbReference>
<dbReference type="HOGENOM" id="CLU_032540_3_0_0"/>
<dbReference type="InterPro" id="IPR036565">
    <property type="entry name" value="Mur-like_cat_sf"/>
</dbReference>
<proteinExistence type="inferred from homology"/>
<dbReference type="GO" id="GO:0009252">
    <property type="term" value="P:peptidoglycan biosynthetic process"/>
    <property type="evidence" value="ECO:0007669"/>
    <property type="project" value="UniProtKB-UniRule"/>
</dbReference>
<evidence type="ECO:0000256" key="7">
    <source>
        <dbReference type="HAMAP-Rule" id="MF_00639"/>
    </source>
</evidence>
<dbReference type="GO" id="GO:0071555">
    <property type="term" value="P:cell wall organization"/>
    <property type="evidence" value="ECO:0007669"/>
    <property type="project" value="UniProtKB-KW"/>
</dbReference>
<dbReference type="PANTHER" id="PTHR43692">
    <property type="entry name" value="UDP-N-ACETYLMURAMOYLALANINE--D-GLUTAMATE LIGASE"/>
    <property type="match status" value="1"/>
</dbReference>
<dbReference type="Proteomes" id="UP000007881">
    <property type="component" value="Chromosome"/>
</dbReference>